<dbReference type="NCBIfam" id="TIGR03361">
    <property type="entry name" value="VI_Rhs_Vgr"/>
    <property type="match status" value="1"/>
</dbReference>
<dbReference type="PANTHER" id="PTHR32305:SF15">
    <property type="entry name" value="PROTEIN RHSA-RELATED"/>
    <property type="match status" value="1"/>
</dbReference>
<dbReference type="Gene3D" id="4.10.220.110">
    <property type="match status" value="1"/>
</dbReference>
<feature type="domain" description="Gp5/Type VI secretion system Vgr protein OB-fold" evidence="5">
    <location>
        <begin position="394"/>
        <end position="461"/>
    </location>
</feature>
<dbReference type="InterPro" id="IPR006531">
    <property type="entry name" value="Gp5/Vgr_OB"/>
</dbReference>
<feature type="region of interest" description="Disordered" evidence="4">
    <location>
        <begin position="466"/>
        <end position="495"/>
    </location>
</feature>
<accession>A0A250J2J6</accession>
<dbReference type="NCBIfam" id="TIGR01646">
    <property type="entry name" value="vgr_GE"/>
    <property type="match status" value="1"/>
</dbReference>
<evidence type="ECO:0000259" key="5">
    <source>
        <dbReference type="Pfam" id="PF04717"/>
    </source>
</evidence>
<dbReference type="Gene3D" id="3.55.50.10">
    <property type="entry name" value="Baseplate protein-like domains"/>
    <property type="match status" value="1"/>
</dbReference>
<dbReference type="PANTHER" id="PTHR32305">
    <property type="match status" value="1"/>
</dbReference>
<comment type="subcellular location">
    <subcellularLocation>
        <location evidence="1">Secreted</location>
    </subcellularLocation>
</comment>
<dbReference type="InterPro" id="IPR054030">
    <property type="entry name" value="Gp5_Vgr_C"/>
</dbReference>
<dbReference type="Gene3D" id="2.40.50.230">
    <property type="entry name" value="Gp5 N-terminal domain"/>
    <property type="match status" value="1"/>
</dbReference>
<evidence type="ECO:0000256" key="3">
    <source>
        <dbReference type="ARBA" id="ARBA00022525"/>
    </source>
</evidence>
<evidence type="ECO:0000313" key="8">
    <source>
        <dbReference type="Proteomes" id="UP000217257"/>
    </source>
</evidence>
<dbReference type="AlphaFoldDB" id="A0A250J2J6"/>
<protein>
    <submittedName>
        <fullName evidence="7">Uncharacterized protein</fullName>
    </submittedName>
</protein>
<evidence type="ECO:0000256" key="2">
    <source>
        <dbReference type="ARBA" id="ARBA00005558"/>
    </source>
</evidence>
<dbReference type="SUPFAM" id="SSF69279">
    <property type="entry name" value="Phage tail proteins"/>
    <property type="match status" value="2"/>
</dbReference>
<reference evidence="7 8" key="1">
    <citation type="submission" date="2017-06" db="EMBL/GenBank/DDBJ databases">
        <title>Sequencing and comparative analysis of myxobacterial genomes.</title>
        <authorList>
            <person name="Rupp O."/>
            <person name="Goesmann A."/>
            <person name="Sogaard-Andersen L."/>
        </authorList>
    </citation>
    <scope>NUCLEOTIDE SEQUENCE [LARGE SCALE GENOMIC DNA]</scope>
    <source>
        <strain evidence="7 8">DSM 52655</strain>
    </source>
</reference>
<keyword evidence="3" id="KW-0964">Secreted</keyword>
<dbReference type="SUPFAM" id="SSF69349">
    <property type="entry name" value="Phage fibre proteins"/>
    <property type="match status" value="1"/>
</dbReference>
<sequence length="714" mass="78731">MIALASLPGSTSVFRFEVSGCAAELRVVRFSGHEGLSNLYEFQLELVCEDQALNFSDVVGKTALLSVGGEVPSRLVHGIVSRFEQVGGRPRYGLYQATLVPLAWRLKHRHGSRIFQEIPTPDILKKVLDAAGMLGDQYELRLSNSYEPRNYCVQYRESDWAFLCRLMEEDGLFYFFEHQEDKHLLVIGDSPGACKPIQGNETVLFRQRDGLASDVDFVSSFRFAEEIQPGQVSLRDFNFKKPDLPMEVQHGAEQDKDLEVYEYPGEYQDPGRGSSAKGATLARLRLEELQASRKLGQGESDCERLLPGCFFSLSEHPRGDFNTRYLLTGVSHHGYQPQVLDEEAPGGDFSYSNSFACISSQVPFRPPRLTPRPVVRGVQTAIVVGPSGEEIHVDEHGRVKVQFHWDRDGQRNEKSSCWVRVSQPWGGEMWGGMFIPRIGQEVIVDFIEGDPDRPLITGRVYNGVNPTPYPLPDEKTKSTLRTNTSPGGGGFNELRFEDKKGSEQVFIHAQRNMDVHVKNDSMETILHDRHQTIGAQGKGGKVGDQNEMVYRDKSLKVHRHSQEHIGGDVKLLVGGIDGAGNQDIHIKANRKEKIDADSHLSVGGKRNEQVGDTWSITVVKDLQVHVGNNHALEAVTEIHLSAPTVVIEATQGLTLKVGGNFITLDPASISVMGTVLNLNSGGAALKGSGVNAAKPEAPADAQPTPPTPADSGRQ</sequence>
<dbReference type="KEGG" id="cfus:CYFUS_003142"/>
<feature type="domain" description="Gp5/Type VI secretion system Vgr C-terminal trimerisation" evidence="6">
    <location>
        <begin position="478"/>
        <end position="574"/>
    </location>
</feature>
<evidence type="ECO:0000256" key="1">
    <source>
        <dbReference type="ARBA" id="ARBA00004613"/>
    </source>
</evidence>
<dbReference type="Gene3D" id="2.30.110.50">
    <property type="match status" value="1"/>
</dbReference>
<dbReference type="InterPro" id="IPR037026">
    <property type="entry name" value="Vgr_OB-fold_dom_sf"/>
</dbReference>
<dbReference type="GO" id="GO:0005576">
    <property type="term" value="C:extracellular region"/>
    <property type="evidence" value="ECO:0007669"/>
    <property type="project" value="UniProtKB-SubCell"/>
</dbReference>
<dbReference type="Pfam" id="PF22178">
    <property type="entry name" value="Gp5_trimer_C"/>
    <property type="match status" value="1"/>
</dbReference>
<evidence type="ECO:0000256" key="4">
    <source>
        <dbReference type="SAM" id="MobiDB-lite"/>
    </source>
</evidence>
<dbReference type="RefSeq" id="WP_095985991.1">
    <property type="nucleotide sequence ID" value="NZ_CP022098.1"/>
</dbReference>
<dbReference type="Proteomes" id="UP000217257">
    <property type="component" value="Chromosome"/>
</dbReference>
<dbReference type="SUPFAM" id="SSF69255">
    <property type="entry name" value="gp5 N-terminal domain-like"/>
    <property type="match status" value="1"/>
</dbReference>
<comment type="similarity">
    <text evidence="2">Belongs to the VgrG protein family.</text>
</comment>
<dbReference type="Pfam" id="PF05954">
    <property type="entry name" value="Phage_GPD"/>
    <property type="match status" value="1"/>
</dbReference>
<gene>
    <name evidence="7" type="ORF">CYFUS_003142</name>
</gene>
<dbReference type="EMBL" id="CP022098">
    <property type="protein sequence ID" value="ATB37717.1"/>
    <property type="molecule type" value="Genomic_DNA"/>
</dbReference>
<proteinExistence type="inferred from homology"/>
<dbReference type="InterPro" id="IPR006533">
    <property type="entry name" value="T6SS_Vgr_RhsGE"/>
</dbReference>
<dbReference type="InterPro" id="IPR050708">
    <property type="entry name" value="T6SS_VgrG/RHS"/>
</dbReference>
<organism evidence="7 8">
    <name type="scientific">Cystobacter fuscus</name>
    <dbReference type="NCBI Taxonomy" id="43"/>
    <lineage>
        <taxon>Bacteria</taxon>
        <taxon>Pseudomonadati</taxon>
        <taxon>Myxococcota</taxon>
        <taxon>Myxococcia</taxon>
        <taxon>Myxococcales</taxon>
        <taxon>Cystobacterineae</taxon>
        <taxon>Archangiaceae</taxon>
        <taxon>Cystobacter</taxon>
    </lineage>
</organism>
<evidence type="ECO:0000313" key="7">
    <source>
        <dbReference type="EMBL" id="ATB37717.1"/>
    </source>
</evidence>
<feature type="region of interest" description="Disordered" evidence="4">
    <location>
        <begin position="686"/>
        <end position="714"/>
    </location>
</feature>
<name>A0A250J2J6_9BACT</name>
<evidence type="ECO:0000259" key="6">
    <source>
        <dbReference type="Pfam" id="PF22178"/>
    </source>
</evidence>
<dbReference type="InterPro" id="IPR017847">
    <property type="entry name" value="T6SS_RhsGE_Vgr_subset"/>
</dbReference>
<dbReference type="Pfam" id="PF04717">
    <property type="entry name" value="Phage_base_V"/>
    <property type="match status" value="1"/>
</dbReference>